<proteinExistence type="predicted"/>
<accession>A0A2A9NNC4</accession>
<gene>
    <name evidence="2" type="ORF">AMATHDRAFT_5063</name>
</gene>
<feature type="compositionally biased region" description="Basic and acidic residues" evidence="1">
    <location>
        <begin position="496"/>
        <end position="516"/>
    </location>
</feature>
<feature type="compositionally biased region" description="Acidic residues" evidence="1">
    <location>
        <begin position="787"/>
        <end position="808"/>
    </location>
</feature>
<organism evidence="2 3">
    <name type="scientific">Amanita thiersii Skay4041</name>
    <dbReference type="NCBI Taxonomy" id="703135"/>
    <lineage>
        <taxon>Eukaryota</taxon>
        <taxon>Fungi</taxon>
        <taxon>Dikarya</taxon>
        <taxon>Basidiomycota</taxon>
        <taxon>Agaricomycotina</taxon>
        <taxon>Agaricomycetes</taxon>
        <taxon>Agaricomycetidae</taxon>
        <taxon>Agaricales</taxon>
        <taxon>Pluteineae</taxon>
        <taxon>Amanitaceae</taxon>
        <taxon>Amanita</taxon>
    </lineage>
</organism>
<feature type="region of interest" description="Disordered" evidence="1">
    <location>
        <begin position="333"/>
        <end position="384"/>
    </location>
</feature>
<feature type="region of interest" description="Disordered" evidence="1">
    <location>
        <begin position="417"/>
        <end position="481"/>
    </location>
</feature>
<sequence length="840" mass="92739">MATVATHGQLSLFSCHCLNIRIAPQHPQSTPPNPAIGPEFIQVYVGEEGINVIHPHITIRTRTRGIPIEGTSRCRRYTTLTCLICDVLAYRVFQVVPIDVDGKEGPLLPTDDWVEKEVMKSSTGWIEVSNQCLTGDAVNAIESSLHYSHLFSLVLPELPPLATAQATISDIAVVSAVTPPTPSEQVHYLDKLKPIFPPAPFTPSHPVFLHLASRASDRSEAIRASAEEYIAQVVKQKMAEVEQAEEELKNQVDALWFKFKASLEKHKGEKSKPTSRSFSPRVATDGTHDLPRSATIAVKEFVPVSVPPVRTISPSRVPQMSALSASLATTTFHHPKTVNDSRPMRVLINGSDSRSSSHSSERTGSATLVRSPPREGGSNVLQFPRNIDDHRNTAISFKYFMDLEEEIERKKRERLEEMNKKHRQVESQAGPSHRPSNAAVVNGEDRAQEKAQKDAEKQVQVDTEGSVVESGEKTPSKGKRKVTFDVEPAIVTIGRGAEKAKEEASSQSNHETRGDMIFELEDLEGEDSEQSSDPKQTLPLLEQPTMRPSRHRKARSLTNGLPASFSSLRPMSLPAPSHVRPPRTPHGVDASSQGVMFSLPRQSSIDHQRNLAPNKHTLSDVQDDKLNPRDAVILRLVAADTPSHRGAWKPDSEAWKSFVRPQAPRAQPSNPDITEEDESVAQQTLGSDKGYSHNSSDSLYDEDASDTYQHNNAGVPASLPMTIAPLIRKKEPLSLASYQPKTSLTDRPGTIVPALISRYPSAAALRRAAYAERDRIRAMDPGALDFATEDEEEEAESSEIETEEDQVEVYEGVRGRKRALKILQARSEIPEEGMWRSLAS</sequence>
<dbReference type="EMBL" id="KZ302035">
    <property type="protein sequence ID" value="PFH49246.1"/>
    <property type="molecule type" value="Genomic_DNA"/>
</dbReference>
<keyword evidence="3" id="KW-1185">Reference proteome</keyword>
<evidence type="ECO:0000313" key="3">
    <source>
        <dbReference type="Proteomes" id="UP000242287"/>
    </source>
</evidence>
<feature type="region of interest" description="Disordered" evidence="1">
    <location>
        <begin position="660"/>
        <end position="717"/>
    </location>
</feature>
<name>A0A2A9NNC4_9AGAR</name>
<feature type="compositionally biased region" description="Polar residues" evidence="1">
    <location>
        <begin position="680"/>
        <end position="698"/>
    </location>
</feature>
<evidence type="ECO:0000256" key="1">
    <source>
        <dbReference type="SAM" id="MobiDB-lite"/>
    </source>
</evidence>
<feature type="compositionally biased region" description="Basic and acidic residues" evidence="1">
    <location>
        <begin position="443"/>
        <end position="459"/>
    </location>
</feature>
<dbReference type="AlphaFoldDB" id="A0A2A9NNC4"/>
<feature type="compositionally biased region" description="Polar residues" evidence="1">
    <location>
        <begin position="556"/>
        <end position="569"/>
    </location>
</feature>
<feature type="region of interest" description="Disordered" evidence="1">
    <location>
        <begin position="267"/>
        <end position="290"/>
    </location>
</feature>
<dbReference type="STRING" id="703135.A0A2A9NNC4"/>
<feature type="region of interest" description="Disordered" evidence="1">
    <location>
        <begin position="494"/>
        <end position="592"/>
    </location>
</feature>
<dbReference type="OrthoDB" id="2563191at2759"/>
<reference evidence="2 3" key="1">
    <citation type="submission" date="2014-02" db="EMBL/GenBank/DDBJ databases">
        <title>Transposable element dynamics among asymbiotic and ectomycorrhizal Amanita fungi.</title>
        <authorList>
            <consortium name="DOE Joint Genome Institute"/>
            <person name="Hess J."/>
            <person name="Skrede I."/>
            <person name="Wolfe B."/>
            <person name="LaButti K."/>
            <person name="Ohm R.A."/>
            <person name="Grigoriev I.V."/>
            <person name="Pringle A."/>
        </authorList>
    </citation>
    <scope>NUCLEOTIDE SEQUENCE [LARGE SCALE GENOMIC DNA]</scope>
    <source>
        <strain evidence="2 3">SKay4041</strain>
    </source>
</reference>
<feature type="region of interest" description="Disordered" evidence="1">
    <location>
        <begin position="781"/>
        <end position="808"/>
    </location>
</feature>
<dbReference type="Proteomes" id="UP000242287">
    <property type="component" value="Unassembled WGS sequence"/>
</dbReference>
<evidence type="ECO:0000313" key="2">
    <source>
        <dbReference type="EMBL" id="PFH49246.1"/>
    </source>
</evidence>
<feature type="compositionally biased region" description="Acidic residues" evidence="1">
    <location>
        <begin position="518"/>
        <end position="530"/>
    </location>
</feature>
<protein>
    <submittedName>
        <fullName evidence="2">Uncharacterized protein</fullName>
    </submittedName>
</protein>